<dbReference type="EMBL" id="CM042888">
    <property type="protein sequence ID" value="KAI4325634.1"/>
    <property type="molecule type" value="Genomic_DNA"/>
</dbReference>
<gene>
    <name evidence="1" type="ORF">MLD38_031016</name>
</gene>
<dbReference type="Proteomes" id="UP001057402">
    <property type="component" value="Chromosome 9"/>
</dbReference>
<reference evidence="2" key="1">
    <citation type="journal article" date="2023" name="Front. Plant Sci.">
        <title>Chromosomal-level genome assembly of Melastoma candidum provides insights into trichome evolution.</title>
        <authorList>
            <person name="Zhong Y."/>
            <person name="Wu W."/>
            <person name="Sun C."/>
            <person name="Zou P."/>
            <person name="Liu Y."/>
            <person name="Dai S."/>
            <person name="Zhou R."/>
        </authorList>
    </citation>
    <scope>NUCLEOTIDE SEQUENCE [LARGE SCALE GENOMIC DNA]</scope>
</reference>
<comment type="caution">
    <text evidence="1">The sequence shown here is derived from an EMBL/GenBank/DDBJ whole genome shotgun (WGS) entry which is preliminary data.</text>
</comment>
<accession>A0ACB9MNF2</accession>
<proteinExistence type="predicted"/>
<evidence type="ECO:0000313" key="1">
    <source>
        <dbReference type="EMBL" id="KAI4325634.1"/>
    </source>
</evidence>
<keyword evidence="2" id="KW-1185">Reference proteome</keyword>
<name>A0ACB9MNF2_9MYRT</name>
<organism evidence="1 2">
    <name type="scientific">Melastoma candidum</name>
    <dbReference type="NCBI Taxonomy" id="119954"/>
    <lineage>
        <taxon>Eukaryota</taxon>
        <taxon>Viridiplantae</taxon>
        <taxon>Streptophyta</taxon>
        <taxon>Embryophyta</taxon>
        <taxon>Tracheophyta</taxon>
        <taxon>Spermatophyta</taxon>
        <taxon>Magnoliopsida</taxon>
        <taxon>eudicotyledons</taxon>
        <taxon>Gunneridae</taxon>
        <taxon>Pentapetalae</taxon>
        <taxon>rosids</taxon>
        <taxon>malvids</taxon>
        <taxon>Myrtales</taxon>
        <taxon>Melastomataceae</taxon>
        <taxon>Melastomatoideae</taxon>
        <taxon>Melastomateae</taxon>
        <taxon>Melastoma</taxon>
    </lineage>
</organism>
<sequence>MASLTRQAAALFRFSSSSSLQKGVARYAVHLPVLMFARSLCAPAEELGFECDGLHNHVKALERENALRQALSRVSGDLSKEPMLRLRRFFSSRRQPVISTGSLRLDSALGIGGLPRGRIVEIYGKEASGKTTLALHIIKEAQKLGGCCAYFDVENTMDPSLMEAMGIDTENLLFLRPSSAENLLSAVDTLTKCGSVDVIVVDSVAALIPQCEIDNPVSSNERDMQSVIMTQALRKIHSSLSQSRAVIIFVNQVRHGHKYGQNNYHLEEVTCGGNALKFYAAIRLRLVRLALMKTEDKVNGLGICVEVVKNKLAPTMSKTELGIVFGKGLYIASEVLDLACEHGIIVREGTCYYIHGKIFHDKQEAEMYLVRHEEILQKIVMTLRELLFDGVLGDP</sequence>
<protein>
    <submittedName>
        <fullName evidence="1">Uncharacterized protein</fullName>
    </submittedName>
</protein>
<evidence type="ECO:0000313" key="2">
    <source>
        <dbReference type="Proteomes" id="UP001057402"/>
    </source>
</evidence>